<reference evidence="3" key="1">
    <citation type="submission" date="2013-03" db="EMBL/GenBank/DDBJ databases">
        <title>The Genome Sequence of Anopheles dirus WRAIR2.</title>
        <authorList>
            <consortium name="The Broad Institute Genomics Platform"/>
            <person name="Neafsey D.E."/>
            <person name="Walton C."/>
            <person name="Walker B."/>
            <person name="Young S.K."/>
            <person name="Zeng Q."/>
            <person name="Gargeya S."/>
            <person name="Fitzgerald M."/>
            <person name="Haas B."/>
            <person name="Abouelleil A."/>
            <person name="Allen A.W."/>
            <person name="Alvarado L."/>
            <person name="Arachchi H.M."/>
            <person name="Berlin A.M."/>
            <person name="Chapman S.B."/>
            <person name="Gainer-Dewar J."/>
            <person name="Goldberg J."/>
            <person name="Griggs A."/>
            <person name="Gujja S."/>
            <person name="Hansen M."/>
            <person name="Howarth C."/>
            <person name="Imamovic A."/>
            <person name="Ireland A."/>
            <person name="Larimer J."/>
            <person name="McCowan C."/>
            <person name="Murphy C."/>
            <person name="Pearson M."/>
            <person name="Poon T.W."/>
            <person name="Priest M."/>
            <person name="Roberts A."/>
            <person name="Saif S."/>
            <person name="Shea T."/>
            <person name="Sisk P."/>
            <person name="Sykes S."/>
            <person name="Wortman J."/>
            <person name="Nusbaum C."/>
            <person name="Birren B."/>
        </authorList>
    </citation>
    <scope>NUCLEOTIDE SEQUENCE [LARGE SCALE GENOMIC DNA]</scope>
    <source>
        <strain evidence="3">WRAIR2</strain>
    </source>
</reference>
<dbReference type="VEuPathDB" id="VectorBase:ADIR000636"/>
<dbReference type="EnsemblMetazoa" id="ADIR000636-RA">
    <property type="protein sequence ID" value="ADIR000636-PA"/>
    <property type="gene ID" value="ADIR000636"/>
</dbReference>
<feature type="chain" id="PRO_5008129048" evidence="1">
    <location>
        <begin position="20"/>
        <end position="301"/>
    </location>
</feature>
<dbReference type="STRING" id="7168.A0A182MZ31"/>
<proteinExistence type="predicted"/>
<keyword evidence="3" id="KW-1185">Reference proteome</keyword>
<organism evidence="2 3">
    <name type="scientific">Anopheles dirus</name>
    <dbReference type="NCBI Taxonomy" id="7168"/>
    <lineage>
        <taxon>Eukaryota</taxon>
        <taxon>Metazoa</taxon>
        <taxon>Ecdysozoa</taxon>
        <taxon>Arthropoda</taxon>
        <taxon>Hexapoda</taxon>
        <taxon>Insecta</taxon>
        <taxon>Pterygota</taxon>
        <taxon>Neoptera</taxon>
        <taxon>Endopterygota</taxon>
        <taxon>Diptera</taxon>
        <taxon>Nematocera</taxon>
        <taxon>Culicoidea</taxon>
        <taxon>Culicidae</taxon>
        <taxon>Anophelinae</taxon>
        <taxon>Anopheles</taxon>
    </lineage>
</organism>
<keyword evidence="1" id="KW-0732">Signal</keyword>
<evidence type="ECO:0000256" key="1">
    <source>
        <dbReference type="SAM" id="SignalP"/>
    </source>
</evidence>
<sequence length="301" mass="31969">MKCIVAFVLVAATTLVVEASVIPLALAPGIAIAAPPGLVIPGATVIQSNPPATIVHALPAPIALDINGTPTLLLAPAPAAPAVVAVAPAPAATAVSATRGAVHVAPLPGHSVSQTQLNLAAAPGTEYANTENMLVARPVDVSDPHNQRTMKAFVTVLFVACVTNLTAAHSTNLALFTPYQPVHPLDEGYFPRPKHFEHVETGLLQEHPIVRFPDTAFQHFQPHALQHHQQQQHHHQDLFLPDSRYLSFVAPTASLVAYVPVHRGRPGPWAVPNVFIKGQGFSTNQYVAPALMKKFLAQDPR</sequence>
<accession>A0A182MZ31</accession>
<dbReference type="InterPro" id="IPR031874">
    <property type="entry name" value="Cuticle_Acp1"/>
</dbReference>
<feature type="signal peptide" evidence="1">
    <location>
        <begin position="1"/>
        <end position="19"/>
    </location>
</feature>
<dbReference type="Proteomes" id="UP000075884">
    <property type="component" value="Unassembled WGS sequence"/>
</dbReference>
<dbReference type="AlphaFoldDB" id="A0A182MZ31"/>
<evidence type="ECO:0000313" key="3">
    <source>
        <dbReference type="Proteomes" id="UP000075884"/>
    </source>
</evidence>
<evidence type="ECO:0000313" key="2">
    <source>
        <dbReference type="EnsemblMetazoa" id="ADIR000636-PA"/>
    </source>
</evidence>
<dbReference type="PANTHER" id="PTHR12336:SF0">
    <property type="entry name" value="ADULT CUTICLE PROTEIN 1-RELATED"/>
    <property type="match status" value="1"/>
</dbReference>
<dbReference type="PANTHER" id="PTHR12336">
    <property type="entry name" value="ADULT CUTICLE PROTEIN 1-RELATED"/>
    <property type="match status" value="1"/>
</dbReference>
<reference evidence="2" key="2">
    <citation type="submission" date="2020-05" db="UniProtKB">
        <authorList>
            <consortium name="EnsemblMetazoa"/>
        </authorList>
    </citation>
    <scope>IDENTIFICATION</scope>
    <source>
        <strain evidence="2">WRAIR2</strain>
    </source>
</reference>
<protein>
    <submittedName>
        <fullName evidence="2">Uncharacterized protein</fullName>
    </submittedName>
</protein>
<dbReference type="Pfam" id="PF15955">
    <property type="entry name" value="Cuticle_4"/>
    <property type="match status" value="1"/>
</dbReference>
<name>A0A182MZ31_9DIPT</name>